<accession>A0A0S1X897</accession>
<dbReference type="AlphaFoldDB" id="A0A0S1X897"/>
<gene>
    <name evidence="1" type="ORF">TBCH5v1_0039</name>
</gene>
<name>A0A0S1X897_THEBA</name>
<protein>
    <submittedName>
        <fullName evidence="1">Uncharacterized protein</fullName>
    </submittedName>
</protein>
<dbReference type="STRING" id="55802.TBCH5v1_0039"/>
<dbReference type="EMBL" id="CP013050">
    <property type="protein sequence ID" value="ALM74019.1"/>
    <property type="molecule type" value="Genomic_DNA"/>
</dbReference>
<organism evidence="1 2">
    <name type="scientific">Thermococcus barophilus</name>
    <dbReference type="NCBI Taxonomy" id="55802"/>
    <lineage>
        <taxon>Archaea</taxon>
        <taxon>Methanobacteriati</taxon>
        <taxon>Methanobacteriota</taxon>
        <taxon>Thermococci</taxon>
        <taxon>Thermococcales</taxon>
        <taxon>Thermococcaceae</taxon>
        <taxon>Thermococcus</taxon>
    </lineage>
</organism>
<sequence length="46" mass="5113">MAEKKNSATGAEEILNKHAQTLATLWESGTLIPLHNNLIVNFHKPM</sequence>
<reference evidence="1 2" key="1">
    <citation type="journal article" date="2016" name="Genome Announc.">
        <title>Complete genome sequence of the hyperthermophilic and piezophilic archaeon Thermococcus barophilus Ch5, capable of growth at the expense of hydrogenogenesis from carbon monoxide and formate.</title>
        <authorList>
            <person name="Oger P."/>
            <person name="Sokolova T.G."/>
            <person name="Kozhevnikova D.A."/>
            <person name="Taranov E.A."/>
            <person name="Vannier P."/>
            <person name="Lee H.S."/>
            <person name="Kwon K.K."/>
            <person name="Kang S.G."/>
            <person name="Lee J.H."/>
            <person name="Bonch-Osmolovskaya E.A."/>
            <person name="Lebedinsky A.V."/>
        </authorList>
    </citation>
    <scope>NUCLEOTIDE SEQUENCE [LARGE SCALE GENOMIC DNA]</scope>
    <source>
        <strain evidence="2">Ch5</strain>
    </source>
</reference>
<dbReference type="Proteomes" id="UP000066042">
    <property type="component" value="Chromosome"/>
</dbReference>
<dbReference type="PATRIC" id="fig|55802.8.peg.37"/>
<proteinExistence type="predicted"/>
<evidence type="ECO:0000313" key="2">
    <source>
        <dbReference type="Proteomes" id="UP000066042"/>
    </source>
</evidence>
<evidence type="ECO:0000313" key="1">
    <source>
        <dbReference type="EMBL" id="ALM74019.1"/>
    </source>
</evidence>